<evidence type="ECO:0000313" key="2">
    <source>
        <dbReference type="Proteomes" id="UP001165960"/>
    </source>
</evidence>
<dbReference type="EMBL" id="QTSX02005148">
    <property type="protein sequence ID" value="KAJ9060690.1"/>
    <property type="molecule type" value="Genomic_DNA"/>
</dbReference>
<gene>
    <name evidence="1" type="primary">GDB1_2</name>
    <name evidence="1" type="ORF">DSO57_1028203</name>
</gene>
<proteinExistence type="predicted"/>
<protein>
    <submittedName>
        <fullName evidence="1">Bifunctional 4-alpha-glucanotransferase/amylo-alpha-1,6-glucosidase</fullName>
    </submittedName>
</protein>
<sequence length="1493" mass="167115">MPVPTMKEALTVYCISLGEDGSPQEQDKLIRLPPAIKPYGLRIKLPSGSDASQDGVLLTNYPIKTEEFNRNHFTSVDFLVCPSGESYCDFKIERAGIFEYRVEYGNKKASSTGYIIVDPSLETKGNPLPLDSINLLSVVPKWLGPIDQWKPHFEAAAKLEYNLIHFVPLQQRGGSNSPYSIFDQLQLSKDLFLNEEKNPYASLGEALGGIRREQGLLGLIDMVWNHTASDSHWLWDHPEACYNIENSPHLRPAFELDTAIIELSRQLSDKPLGQIKDEQGIDAVMRIIRETTLPQLKLYEYYVIDVQGAVNEFRNACGNGGLPEEVDPCLPVHDIRHLSDAELGTRLAGEVVERHGVRFGKHIPLAKVFPLLRVRLGFRSVLGNLEEAASIYKIILDAVNSPFYAKYDDDVVAILTNTTNHMRFQRLADNGPRYHEVSAEVPLVQTYFTRLPANEHTAHHSPDALAIASNGWVWAADPKVDFASPRSSAYLRREVIVWGDCAKLRYGKAPEDNPWLWGHMREYTEKMASLFDGFRIDNCHSTPVPLAAYLLDAARRINPNLYVVAELFTGSEETDKDYVCKLGINSLIREAMQAGDPHELSRLIHRYGGLPVGSLDKGWCAKQGSFLSAPCHLIPVRGTVTHSLFMDCTHDNETPTQKRTTIDALPNAALVGMAYCATGSVKGYDEAYPKLLELVSEKRHYQKLDDPLAVGIGRAKKLFNGLHRKMCLEGYTEVHVHQEEQYIMVHRQNPQSHQGYLLIAHTAYKGTTDNSSIKPVILRGTSAEFVAEYRLHASENSSHADATELCGLDVKLEEPAYPELIPGSDHLGPWVEVGLKGFSRGSVLILKTALHDVDTTLTSKIGAEANKAVADLSVDDINVLLYRCHEEEQEMLGSSRGVYEVPGVGRLPYCGLQGFVSVLKPVMYNNDLGHAICDHLRQGRWALGYTIERLELHCSNYPALSSVVNYLKEQSTLLGPLPPFLFPKYFSILVFSLYQAAVTRALDRMNDFVRQGDEFIRGLAMCSVQLNGRTKSTGLHPTKTRPCLAAGLPHFATHHMRCWGRDTFIALRGLFLCTGQHEEARAHILAYAGSLRHGLIPNLLDSLRSPRYNARDATWWFLQSVQDYCSIVPDGLKILQEQVPRRFPDGDSYVDSEKGFTSSNSLSEIIQEILQRHAQGIRFREWNAGPNLDSHMQEEGFEVDIYLDLNTGFLHGGNLYNCGTWMDKMGESVKAGSMGKPATPRDGAPVEITGLLKSTLRWLTLLASDGCFPYYSVKTKDGHELKYSDWNALIQKNFDAHYFIPEDSTSPHVQEDLVNRRGIYKDVVGSKIRFADYQLRPNFSVAMAVAPELFNPEHARLALAVVDEVLVAPLGMKTLDPSDWNYRGDYDNSNDSHDITIAKGFNYHQGPEWGWCLGYYLRASMNFSLHNKGSHQLAHTVHKRLRGFKSIIKTSLFAGLPELTNSNGKFCPDSCASQSWSASATLDTLYDLSHIHS</sequence>
<evidence type="ECO:0000313" key="1">
    <source>
        <dbReference type="EMBL" id="KAJ9060690.1"/>
    </source>
</evidence>
<name>A0ACC2SEE8_9FUNG</name>
<accession>A0ACC2SEE8</accession>
<dbReference type="Proteomes" id="UP001165960">
    <property type="component" value="Unassembled WGS sequence"/>
</dbReference>
<keyword evidence="2" id="KW-1185">Reference proteome</keyword>
<comment type="caution">
    <text evidence="1">The sequence shown here is derived from an EMBL/GenBank/DDBJ whole genome shotgun (WGS) entry which is preliminary data.</text>
</comment>
<organism evidence="1 2">
    <name type="scientific">Entomophthora muscae</name>
    <dbReference type="NCBI Taxonomy" id="34485"/>
    <lineage>
        <taxon>Eukaryota</taxon>
        <taxon>Fungi</taxon>
        <taxon>Fungi incertae sedis</taxon>
        <taxon>Zoopagomycota</taxon>
        <taxon>Entomophthoromycotina</taxon>
        <taxon>Entomophthoromycetes</taxon>
        <taxon>Entomophthorales</taxon>
        <taxon>Entomophthoraceae</taxon>
        <taxon>Entomophthora</taxon>
    </lineage>
</organism>
<reference evidence="1" key="1">
    <citation type="submission" date="2022-04" db="EMBL/GenBank/DDBJ databases">
        <title>Genome of the entomopathogenic fungus Entomophthora muscae.</title>
        <authorList>
            <person name="Elya C."/>
            <person name="Lovett B.R."/>
            <person name="Lee E."/>
            <person name="Macias A.M."/>
            <person name="Hajek A.E."/>
            <person name="De Bivort B.L."/>
            <person name="Kasson M.T."/>
            <person name="De Fine Licht H.H."/>
            <person name="Stajich J.E."/>
        </authorList>
    </citation>
    <scope>NUCLEOTIDE SEQUENCE</scope>
    <source>
        <strain evidence="1">Berkeley</strain>
    </source>
</reference>